<accession>A0AAV4KDM4</accession>
<sequence>MPSPLVPSSAVPPERALLTVDMQDYSRVPEARMASVRSDLDLVLATALAQSGLKPPPTDDPAFKDTGDGAILVLPAEDVALLVDPLLGHLHSALVRYDRERLAASPPMRLRVAVHVGPLSQPDHRGDAINDVCRLLNSTALRTALSAAREHDGFLAAAVSDPAFRRTVRAGRTPELPERQFLATTAHVRDKPHFAEPCHLYVPRLVPQLLAPYLSAVAPPAAWTVDPVAAPEPGSTQPSGRASTPVRDVHGPAPTFQFNGEMHDTTVAHDIEYLRIDRRGR</sequence>
<comment type="caution">
    <text evidence="1">The sequence shown here is derived from an EMBL/GenBank/DDBJ whole genome shotgun (WGS) entry which is preliminary data.</text>
</comment>
<protein>
    <recommendedName>
        <fullName evidence="3">Guanylate cyclase domain-containing protein</fullName>
    </recommendedName>
</protein>
<reference evidence="1 2" key="1">
    <citation type="journal article" date="2014" name="Int. J. Syst. Evol. Microbiol.">
        <title>Complete genome sequence of Corynebacterium casei LMG S-19264T (=DSM 44701T), isolated from a smear-ripened cheese.</title>
        <authorList>
            <consortium name="US DOE Joint Genome Institute (JGI-PGF)"/>
            <person name="Walter F."/>
            <person name="Albersmeier A."/>
            <person name="Kalinowski J."/>
            <person name="Ruckert C."/>
        </authorList>
    </citation>
    <scope>NUCLEOTIDE SEQUENCE [LARGE SCALE GENOMIC DNA]</scope>
    <source>
        <strain evidence="1 2">JCM 4205</strain>
    </source>
</reference>
<gene>
    <name evidence="1" type="ORF">GCM10010497_15220</name>
</gene>
<dbReference type="Proteomes" id="UP000642014">
    <property type="component" value="Unassembled WGS sequence"/>
</dbReference>
<name>A0AAV4KDM4_9ACTN</name>
<dbReference type="AlphaFoldDB" id="A0AAV4KDM4"/>
<evidence type="ECO:0000313" key="1">
    <source>
        <dbReference type="EMBL" id="GGR14014.1"/>
    </source>
</evidence>
<evidence type="ECO:0000313" key="2">
    <source>
        <dbReference type="Proteomes" id="UP000642014"/>
    </source>
</evidence>
<organism evidence="1 2">
    <name type="scientific">Streptomyces cinereoruber</name>
    <dbReference type="NCBI Taxonomy" id="67260"/>
    <lineage>
        <taxon>Bacteria</taxon>
        <taxon>Bacillati</taxon>
        <taxon>Actinomycetota</taxon>
        <taxon>Actinomycetes</taxon>
        <taxon>Kitasatosporales</taxon>
        <taxon>Streptomycetaceae</taxon>
        <taxon>Streptomyces</taxon>
    </lineage>
</organism>
<proteinExistence type="predicted"/>
<dbReference type="EMBL" id="BMSJ01000002">
    <property type="protein sequence ID" value="GGR14014.1"/>
    <property type="molecule type" value="Genomic_DNA"/>
</dbReference>
<evidence type="ECO:0008006" key="3">
    <source>
        <dbReference type="Google" id="ProtNLM"/>
    </source>
</evidence>